<protein>
    <recommendedName>
        <fullName evidence="4">Protein FRA10AC1</fullName>
    </recommendedName>
</protein>
<feature type="compositionally biased region" description="Acidic residues" evidence="1">
    <location>
        <begin position="184"/>
        <end position="194"/>
    </location>
</feature>
<dbReference type="Pfam" id="PF09725">
    <property type="entry name" value="Fra10Ac1"/>
    <property type="match status" value="1"/>
</dbReference>
<reference evidence="2" key="1">
    <citation type="submission" date="2020-11" db="EMBL/GenBank/DDBJ databases">
        <authorList>
            <consortium name="DOE Joint Genome Institute"/>
            <person name="Ahrendt S."/>
            <person name="Riley R."/>
            <person name="Andreopoulos W."/>
            <person name="Labutti K."/>
            <person name="Pangilinan J."/>
            <person name="Ruiz-Duenas F.J."/>
            <person name="Barrasa J.M."/>
            <person name="Sanchez-Garcia M."/>
            <person name="Camarero S."/>
            <person name="Miyauchi S."/>
            <person name="Serrano A."/>
            <person name="Linde D."/>
            <person name="Babiker R."/>
            <person name="Drula E."/>
            <person name="Ayuso-Fernandez I."/>
            <person name="Pacheco R."/>
            <person name="Padilla G."/>
            <person name="Ferreira P."/>
            <person name="Barriuso J."/>
            <person name="Kellner H."/>
            <person name="Castanera R."/>
            <person name="Alfaro M."/>
            <person name="Ramirez L."/>
            <person name="Pisabarro A.G."/>
            <person name="Kuo A."/>
            <person name="Tritt A."/>
            <person name="Lipzen A."/>
            <person name="He G."/>
            <person name="Yan M."/>
            <person name="Ng V."/>
            <person name="Cullen D."/>
            <person name="Martin F."/>
            <person name="Rosso M.-N."/>
            <person name="Henrissat B."/>
            <person name="Hibbett D."/>
            <person name="Martinez A.T."/>
            <person name="Grigoriev I.V."/>
        </authorList>
    </citation>
    <scope>NUCLEOTIDE SEQUENCE</scope>
    <source>
        <strain evidence="2">MF-IS2</strain>
    </source>
</reference>
<evidence type="ECO:0000256" key="1">
    <source>
        <dbReference type="SAM" id="MobiDB-lite"/>
    </source>
</evidence>
<dbReference type="OrthoDB" id="197967at2759"/>
<evidence type="ECO:0000313" key="2">
    <source>
        <dbReference type="EMBL" id="KAF9453494.1"/>
    </source>
</evidence>
<sequence length="283" mass="32398">MSLYPTKSYPITKGLSEFEILKASHKFLREDAPPDKTWEDKLAEKYYESLYREFALCDLKHYKSGNFALRWRTESEVLSGAGESTCGNTRCKYHYSSTPSLSLSRKKKKEPQLTTLELPFAYIEHGEAKSALVKVVLCPRCVKKLMWKRMKDKERTQAGMEAVASGDVGVQVDGGQGGGGEGVSESEDSEDDIEKVDRKGKGKERDKDRDKDRRPGSGRESRTGSDDREGREREESVSRPHKFEERTRKKRHRDVNDLSADHEGDGHKSRRRSSRSRSPRRRH</sequence>
<dbReference type="AlphaFoldDB" id="A0A9P5XN00"/>
<dbReference type="Proteomes" id="UP000807342">
    <property type="component" value="Unassembled WGS sequence"/>
</dbReference>
<feature type="region of interest" description="Disordered" evidence="1">
    <location>
        <begin position="157"/>
        <end position="283"/>
    </location>
</feature>
<accession>A0A9P5XN00</accession>
<dbReference type="EMBL" id="MU151061">
    <property type="protein sequence ID" value="KAF9453494.1"/>
    <property type="molecule type" value="Genomic_DNA"/>
</dbReference>
<dbReference type="InterPro" id="IPR019129">
    <property type="entry name" value="Folate-sensitive_fs_Fra10Ac1"/>
</dbReference>
<comment type="caution">
    <text evidence="2">The sequence shown here is derived from an EMBL/GenBank/DDBJ whole genome shotgun (WGS) entry which is preliminary data.</text>
</comment>
<feature type="compositionally biased region" description="Gly residues" evidence="1">
    <location>
        <begin position="172"/>
        <end position="182"/>
    </location>
</feature>
<feature type="compositionally biased region" description="Basic and acidic residues" evidence="1">
    <location>
        <begin position="195"/>
        <end position="247"/>
    </location>
</feature>
<keyword evidence="3" id="KW-1185">Reference proteome</keyword>
<feature type="compositionally biased region" description="Basic residues" evidence="1">
    <location>
        <begin position="268"/>
        <end position="283"/>
    </location>
</feature>
<name>A0A9P5XN00_9AGAR</name>
<organism evidence="2 3">
    <name type="scientific">Macrolepiota fuliginosa MF-IS2</name>
    <dbReference type="NCBI Taxonomy" id="1400762"/>
    <lineage>
        <taxon>Eukaryota</taxon>
        <taxon>Fungi</taxon>
        <taxon>Dikarya</taxon>
        <taxon>Basidiomycota</taxon>
        <taxon>Agaricomycotina</taxon>
        <taxon>Agaricomycetes</taxon>
        <taxon>Agaricomycetidae</taxon>
        <taxon>Agaricales</taxon>
        <taxon>Agaricineae</taxon>
        <taxon>Agaricaceae</taxon>
        <taxon>Macrolepiota</taxon>
    </lineage>
</organism>
<evidence type="ECO:0008006" key="4">
    <source>
        <dbReference type="Google" id="ProtNLM"/>
    </source>
</evidence>
<feature type="compositionally biased region" description="Basic and acidic residues" evidence="1">
    <location>
        <begin position="254"/>
        <end position="267"/>
    </location>
</feature>
<proteinExistence type="predicted"/>
<gene>
    <name evidence="2" type="ORF">P691DRAFT_719673</name>
</gene>
<evidence type="ECO:0000313" key="3">
    <source>
        <dbReference type="Proteomes" id="UP000807342"/>
    </source>
</evidence>